<dbReference type="GO" id="GO:0016787">
    <property type="term" value="F:hydrolase activity"/>
    <property type="evidence" value="ECO:0007669"/>
    <property type="project" value="UniProtKB-KW"/>
</dbReference>
<evidence type="ECO:0000256" key="2">
    <source>
        <dbReference type="ARBA" id="ARBA00022723"/>
    </source>
</evidence>
<sequence length="156" mass="17928">MQLLHRVLADVQLMLRRPPRLQYAALCYRVRTGHPLEILLITSRDTGRWVIPKGWPMKGKRAHEVAAREAFEEAGVKGSCERAPIGHYLYRKKLDSGLKVSCTVRVFAMKVAGLRGNFPEKGERKLVWFEYREAARRVAERSLRDQILRFGSATLP</sequence>
<organism evidence="6 7">
    <name type="scientific">Ensifer adhaerens</name>
    <name type="common">Sinorhizobium morelense</name>
    <dbReference type="NCBI Taxonomy" id="106592"/>
    <lineage>
        <taxon>Bacteria</taxon>
        <taxon>Pseudomonadati</taxon>
        <taxon>Pseudomonadota</taxon>
        <taxon>Alphaproteobacteria</taxon>
        <taxon>Hyphomicrobiales</taxon>
        <taxon>Rhizobiaceae</taxon>
        <taxon>Sinorhizobium/Ensifer group</taxon>
        <taxon>Ensifer</taxon>
    </lineage>
</organism>
<dbReference type="InterPro" id="IPR015797">
    <property type="entry name" value="NUDIX_hydrolase-like_dom_sf"/>
</dbReference>
<proteinExistence type="predicted"/>
<keyword evidence="4" id="KW-0460">Magnesium</keyword>
<evidence type="ECO:0000256" key="1">
    <source>
        <dbReference type="ARBA" id="ARBA00001946"/>
    </source>
</evidence>
<dbReference type="PROSITE" id="PS51462">
    <property type="entry name" value="NUDIX"/>
    <property type="match status" value="1"/>
</dbReference>
<dbReference type="Pfam" id="PF00293">
    <property type="entry name" value="NUDIX"/>
    <property type="match status" value="1"/>
</dbReference>
<keyword evidence="7" id="KW-1185">Reference proteome</keyword>
<dbReference type="RefSeq" id="WP_034800443.1">
    <property type="nucleotide sequence ID" value="NZ_CP015882.1"/>
</dbReference>
<keyword evidence="3 6" id="KW-0378">Hydrolase</keyword>
<protein>
    <submittedName>
        <fullName evidence="6">NUDIX hydrolase</fullName>
    </submittedName>
</protein>
<dbReference type="SUPFAM" id="SSF55811">
    <property type="entry name" value="Nudix"/>
    <property type="match status" value="1"/>
</dbReference>
<dbReference type="InterPro" id="IPR047198">
    <property type="entry name" value="DDP-like_NUDIX"/>
</dbReference>
<dbReference type="PANTHER" id="PTHR12629:SF0">
    <property type="entry name" value="DIPHOSPHOINOSITOL-POLYPHOSPHATE DIPHOSPHATASE"/>
    <property type="match status" value="1"/>
</dbReference>
<comment type="cofactor">
    <cofactor evidence="1">
        <name>Mg(2+)</name>
        <dbReference type="ChEBI" id="CHEBI:18420"/>
    </cofactor>
</comment>
<feature type="domain" description="Nudix hydrolase" evidence="5">
    <location>
        <begin position="20"/>
        <end position="151"/>
    </location>
</feature>
<accession>A0ABY8HRN6</accession>
<evidence type="ECO:0000313" key="7">
    <source>
        <dbReference type="Proteomes" id="UP001214094"/>
    </source>
</evidence>
<evidence type="ECO:0000256" key="3">
    <source>
        <dbReference type="ARBA" id="ARBA00022801"/>
    </source>
</evidence>
<reference evidence="6 7" key="1">
    <citation type="submission" date="2023-03" db="EMBL/GenBank/DDBJ databases">
        <title>Comparative genome and transcriptome analysis combination mining strategies for increasing vitamin B12 production of Ensifer adhaerens strain.</title>
        <authorList>
            <person name="Yongheng L."/>
        </authorList>
    </citation>
    <scope>NUCLEOTIDE SEQUENCE [LARGE SCALE GENOMIC DNA]</scope>
    <source>
        <strain evidence="6 7">Casida A-T305</strain>
        <plasmid evidence="6 7">unnamedB</plasmid>
    </source>
</reference>
<gene>
    <name evidence="6" type="ORF">P4B07_33820</name>
</gene>
<evidence type="ECO:0000256" key="4">
    <source>
        <dbReference type="ARBA" id="ARBA00022842"/>
    </source>
</evidence>
<dbReference type="GeneID" id="29523380"/>
<evidence type="ECO:0000313" key="6">
    <source>
        <dbReference type="EMBL" id="WFP94767.1"/>
    </source>
</evidence>
<name>A0ABY8HRN6_ENSAD</name>
<dbReference type="PANTHER" id="PTHR12629">
    <property type="entry name" value="DIPHOSPHOINOSITOL POLYPHOSPHATE PHOSPHOHYDROLASE"/>
    <property type="match status" value="1"/>
</dbReference>
<dbReference type="Gene3D" id="3.90.79.10">
    <property type="entry name" value="Nucleoside Triphosphate Pyrophosphohydrolase"/>
    <property type="match status" value="1"/>
</dbReference>
<evidence type="ECO:0000259" key="5">
    <source>
        <dbReference type="PROSITE" id="PS51462"/>
    </source>
</evidence>
<dbReference type="CDD" id="cd04666">
    <property type="entry name" value="NUDIX_DIPP2_like_Nudt4"/>
    <property type="match status" value="1"/>
</dbReference>
<keyword evidence="2" id="KW-0479">Metal-binding</keyword>
<geneLocation type="plasmid" evidence="6 7">
    <name>unnamedB</name>
</geneLocation>
<dbReference type="EMBL" id="CP121310">
    <property type="protein sequence ID" value="WFP94767.1"/>
    <property type="molecule type" value="Genomic_DNA"/>
</dbReference>
<keyword evidence="6" id="KW-0614">Plasmid</keyword>
<dbReference type="InterPro" id="IPR000086">
    <property type="entry name" value="NUDIX_hydrolase_dom"/>
</dbReference>
<dbReference type="Proteomes" id="UP001214094">
    <property type="component" value="Plasmid unnamedB"/>
</dbReference>